<keyword evidence="2" id="KW-0808">Transferase</keyword>
<accession>A0A7C9QQZ6</accession>
<evidence type="ECO:0000313" key="2">
    <source>
        <dbReference type="EMBL" id="NFV78503.1"/>
    </source>
</evidence>
<reference evidence="2 3" key="1">
    <citation type="submission" date="2020-02" db="EMBL/GenBank/DDBJ databases">
        <authorList>
            <person name="Dziuba M."/>
            <person name="Kuznetsov B."/>
            <person name="Mardanov A."/>
            <person name="Ravin N."/>
            <person name="Grouzdev D."/>
        </authorList>
    </citation>
    <scope>NUCLEOTIDE SEQUENCE [LARGE SCALE GENOMIC DNA]</scope>
    <source>
        <strain evidence="2 3">SpK</strain>
    </source>
</reference>
<evidence type="ECO:0000313" key="3">
    <source>
        <dbReference type="Proteomes" id="UP000480684"/>
    </source>
</evidence>
<dbReference type="EMBL" id="JAAIYP010000001">
    <property type="protein sequence ID" value="NFV78503.1"/>
    <property type="molecule type" value="Genomic_DNA"/>
</dbReference>
<dbReference type="SUPFAM" id="SSF55729">
    <property type="entry name" value="Acyl-CoA N-acyltransferases (Nat)"/>
    <property type="match status" value="1"/>
</dbReference>
<dbReference type="CDD" id="cd04301">
    <property type="entry name" value="NAT_SF"/>
    <property type="match status" value="1"/>
</dbReference>
<dbReference type="InterPro" id="IPR016181">
    <property type="entry name" value="Acyl_CoA_acyltransferase"/>
</dbReference>
<keyword evidence="3" id="KW-1185">Reference proteome</keyword>
<dbReference type="Proteomes" id="UP000480684">
    <property type="component" value="Unassembled WGS sequence"/>
</dbReference>
<dbReference type="InterPro" id="IPR000182">
    <property type="entry name" value="GNAT_dom"/>
</dbReference>
<name>A0A7C9QQZ6_9PROT</name>
<evidence type="ECO:0000259" key="1">
    <source>
        <dbReference type="PROSITE" id="PS51186"/>
    </source>
</evidence>
<dbReference type="GO" id="GO:0016747">
    <property type="term" value="F:acyltransferase activity, transferring groups other than amino-acyl groups"/>
    <property type="evidence" value="ECO:0007669"/>
    <property type="project" value="InterPro"/>
</dbReference>
<organism evidence="2 3">
    <name type="scientific">Magnetospirillum aberrantis SpK</name>
    <dbReference type="NCBI Taxonomy" id="908842"/>
    <lineage>
        <taxon>Bacteria</taxon>
        <taxon>Pseudomonadati</taxon>
        <taxon>Pseudomonadota</taxon>
        <taxon>Alphaproteobacteria</taxon>
        <taxon>Rhodospirillales</taxon>
        <taxon>Rhodospirillaceae</taxon>
        <taxon>Magnetospirillum</taxon>
    </lineage>
</organism>
<protein>
    <submittedName>
        <fullName evidence="2">GNAT family N-acetyltransferase</fullName>
    </submittedName>
</protein>
<dbReference type="AlphaFoldDB" id="A0A7C9QQZ6"/>
<proteinExistence type="predicted"/>
<gene>
    <name evidence="2" type="ORF">G4223_00035</name>
</gene>
<feature type="domain" description="N-acetyltransferase" evidence="1">
    <location>
        <begin position="1"/>
        <end position="154"/>
    </location>
</feature>
<sequence length="162" mass="17276">MAVADLETVVRVADVVHVNYPEDPAVFADRLALFAPGCLMAEDDDGQALGYCLAHPGIVGDPPPLDTVLGAPPKAADCLYIHDVALLPQARGRHLGVALARLMEDVARAHGFDRIALTAVNNSDGFWGALGYVPQPCEKIASYGDATYRIKLLPSGRDNSQR</sequence>
<comment type="caution">
    <text evidence="2">The sequence shown here is derived from an EMBL/GenBank/DDBJ whole genome shotgun (WGS) entry which is preliminary data.</text>
</comment>
<dbReference type="Pfam" id="PF00583">
    <property type="entry name" value="Acetyltransf_1"/>
    <property type="match status" value="1"/>
</dbReference>
<dbReference type="PROSITE" id="PS51186">
    <property type="entry name" value="GNAT"/>
    <property type="match status" value="1"/>
</dbReference>
<dbReference type="Gene3D" id="3.40.630.30">
    <property type="match status" value="1"/>
</dbReference>